<dbReference type="RefSeq" id="WP_092070835.1">
    <property type="nucleotide sequence ID" value="NZ_FNHB01000002.1"/>
</dbReference>
<evidence type="ECO:0000313" key="3">
    <source>
        <dbReference type="Proteomes" id="UP000214880"/>
    </source>
</evidence>
<feature type="transmembrane region" description="Helical" evidence="1">
    <location>
        <begin position="38"/>
        <end position="57"/>
    </location>
</feature>
<accession>A0A1G9QX77</accession>
<feature type="transmembrane region" description="Helical" evidence="1">
    <location>
        <begin position="63"/>
        <end position="86"/>
    </location>
</feature>
<feature type="transmembrane region" description="Helical" evidence="1">
    <location>
        <begin position="14"/>
        <end position="31"/>
    </location>
</feature>
<dbReference type="EMBL" id="FNHB01000002">
    <property type="protein sequence ID" value="SDM15207.1"/>
    <property type="molecule type" value="Genomic_DNA"/>
</dbReference>
<protein>
    <submittedName>
        <fullName evidence="2">Uncharacterized protein</fullName>
    </submittedName>
</protein>
<evidence type="ECO:0000313" key="2">
    <source>
        <dbReference type="EMBL" id="SDM15207.1"/>
    </source>
</evidence>
<keyword evidence="1" id="KW-0812">Transmembrane</keyword>
<feature type="transmembrane region" description="Helical" evidence="1">
    <location>
        <begin position="93"/>
        <end position="110"/>
    </location>
</feature>
<sequence length="111" mass="12480">MFSVNELAWLLREAVVHLISLASIFIFLRVADWNIKHWPDLSVIAVVAAIMTVYVYYQYILTGSIVVASELLALFSCAVIIGIHWYFRLSLNAILVMVIPVIILVMLGMGL</sequence>
<evidence type="ECO:0000256" key="1">
    <source>
        <dbReference type="SAM" id="Phobius"/>
    </source>
</evidence>
<keyword evidence="3" id="KW-1185">Reference proteome</keyword>
<proteinExistence type="predicted"/>
<reference evidence="2 3" key="1">
    <citation type="submission" date="2016-10" db="EMBL/GenBank/DDBJ databases">
        <authorList>
            <person name="de Groot N.N."/>
        </authorList>
    </citation>
    <scope>NUCLEOTIDE SEQUENCE [LARGE SCALE GENOMIC DNA]</scope>
    <source>
        <strain evidence="2 3">DSM 1736</strain>
    </source>
</reference>
<keyword evidence="1" id="KW-0472">Membrane</keyword>
<gene>
    <name evidence="2" type="ORF">SAMN04488502_102328</name>
</gene>
<name>A0A1G9QX77_9FIRM</name>
<keyword evidence="1" id="KW-1133">Transmembrane helix</keyword>
<dbReference type="AlphaFoldDB" id="A0A1G9QX77"/>
<organism evidence="2 3">
    <name type="scientific">Dendrosporobacter quercicolus</name>
    <dbReference type="NCBI Taxonomy" id="146817"/>
    <lineage>
        <taxon>Bacteria</taxon>
        <taxon>Bacillati</taxon>
        <taxon>Bacillota</taxon>
        <taxon>Negativicutes</taxon>
        <taxon>Selenomonadales</taxon>
        <taxon>Sporomusaceae</taxon>
        <taxon>Dendrosporobacter</taxon>
    </lineage>
</organism>
<dbReference type="Proteomes" id="UP000214880">
    <property type="component" value="Unassembled WGS sequence"/>
</dbReference>